<organism evidence="2 3">
    <name type="scientific">Molorchus minor</name>
    <dbReference type="NCBI Taxonomy" id="1323400"/>
    <lineage>
        <taxon>Eukaryota</taxon>
        <taxon>Metazoa</taxon>
        <taxon>Ecdysozoa</taxon>
        <taxon>Arthropoda</taxon>
        <taxon>Hexapoda</taxon>
        <taxon>Insecta</taxon>
        <taxon>Pterygota</taxon>
        <taxon>Neoptera</taxon>
        <taxon>Endopterygota</taxon>
        <taxon>Coleoptera</taxon>
        <taxon>Polyphaga</taxon>
        <taxon>Cucujiformia</taxon>
        <taxon>Chrysomeloidea</taxon>
        <taxon>Cerambycidae</taxon>
        <taxon>Lamiinae</taxon>
        <taxon>Monochamini</taxon>
        <taxon>Molorchus</taxon>
    </lineage>
</organism>
<evidence type="ECO:0008006" key="4">
    <source>
        <dbReference type="Google" id="ProtNLM"/>
    </source>
</evidence>
<name>A0ABQ9JIW0_9CUCU</name>
<evidence type="ECO:0000313" key="3">
    <source>
        <dbReference type="Proteomes" id="UP001162164"/>
    </source>
</evidence>
<proteinExistence type="predicted"/>
<accession>A0ABQ9JIW0</accession>
<evidence type="ECO:0000313" key="2">
    <source>
        <dbReference type="EMBL" id="KAJ8978124.1"/>
    </source>
</evidence>
<feature type="region of interest" description="Disordered" evidence="1">
    <location>
        <begin position="1"/>
        <end position="43"/>
    </location>
</feature>
<protein>
    <recommendedName>
        <fullName evidence="4">Retrotransposon gag domain-containing protein</fullName>
    </recommendedName>
</protein>
<sequence>MLVLQPKDLGGNQSNSSETDSSQNLQELAPVGETASRSSESPNAVDQLANVMRDVFSSMAGNLRPSTSTGFKGEAVPCFDPEDSKQDVVVWCNKIDELREVFHWSEETTTYYVLARLKGLAEVWYRSLEPVKYSWAEWKEKLKRAFPSVRDYADKLEEMMRRKKIPG</sequence>
<dbReference type="Proteomes" id="UP001162164">
    <property type="component" value="Unassembled WGS sequence"/>
</dbReference>
<comment type="caution">
    <text evidence="2">The sequence shown here is derived from an EMBL/GenBank/DDBJ whole genome shotgun (WGS) entry which is preliminary data.</text>
</comment>
<feature type="compositionally biased region" description="Polar residues" evidence="1">
    <location>
        <begin position="11"/>
        <end position="26"/>
    </location>
</feature>
<evidence type="ECO:0000256" key="1">
    <source>
        <dbReference type="SAM" id="MobiDB-lite"/>
    </source>
</evidence>
<gene>
    <name evidence="2" type="ORF">NQ317_014179</name>
</gene>
<dbReference type="EMBL" id="JAPWTJ010000471">
    <property type="protein sequence ID" value="KAJ8978124.1"/>
    <property type="molecule type" value="Genomic_DNA"/>
</dbReference>
<keyword evidence="3" id="KW-1185">Reference proteome</keyword>
<reference evidence="2" key="1">
    <citation type="journal article" date="2023" name="Insect Mol. Biol.">
        <title>Genome sequencing provides insights into the evolution of gene families encoding plant cell wall-degrading enzymes in longhorned beetles.</title>
        <authorList>
            <person name="Shin N.R."/>
            <person name="Okamura Y."/>
            <person name="Kirsch R."/>
            <person name="Pauchet Y."/>
        </authorList>
    </citation>
    <scope>NUCLEOTIDE SEQUENCE</scope>
    <source>
        <strain evidence="2">MMC_N1</strain>
    </source>
</reference>